<dbReference type="HOGENOM" id="CLU_1486239_0_0_10"/>
<dbReference type="EMBL" id="ABQC02000012">
    <property type="protein sequence ID" value="EDY96599.1"/>
    <property type="molecule type" value="Genomic_DNA"/>
</dbReference>
<organism evidence="1 2">
    <name type="scientific">Phocaeicola plebeius (strain DSM 17135 / JCM 12973 / CCUG 54634 / M2)</name>
    <name type="common">Bacteroides plebeius</name>
    <dbReference type="NCBI Taxonomy" id="484018"/>
    <lineage>
        <taxon>Bacteria</taxon>
        <taxon>Pseudomonadati</taxon>
        <taxon>Bacteroidota</taxon>
        <taxon>Bacteroidia</taxon>
        <taxon>Bacteroidales</taxon>
        <taxon>Bacteroidaceae</taxon>
        <taxon>Phocaeicola</taxon>
    </lineage>
</organism>
<comment type="caution">
    <text evidence="1">The sequence shown here is derived from an EMBL/GenBank/DDBJ whole genome shotgun (WGS) entry which is preliminary data.</text>
</comment>
<dbReference type="AlphaFoldDB" id="B5CWF2"/>
<dbReference type="Proteomes" id="UP000003452">
    <property type="component" value="Unassembled WGS sequence"/>
</dbReference>
<gene>
    <name evidence="1" type="ORF">BACPLE_01042</name>
</gene>
<evidence type="ECO:0000313" key="2">
    <source>
        <dbReference type="Proteomes" id="UP000003452"/>
    </source>
</evidence>
<proteinExistence type="predicted"/>
<name>B5CWF2_PHOPM</name>
<reference evidence="1 2" key="2">
    <citation type="submission" date="2008-08" db="EMBL/GenBank/DDBJ databases">
        <authorList>
            <person name="Fulton L."/>
            <person name="Clifton S."/>
            <person name="Fulton B."/>
            <person name="Xu J."/>
            <person name="Minx P."/>
            <person name="Pepin K.H."/>
            <person name="Johnson M."/>
            <person name="Thiruvilangam P."/>
            <person name="Bhonagiri V."/>
            <person name="Nash W.E."/>
            <person name="Mardis E.R."/>
            <person name="Wilson R.K."/>
        </authorList>
    </citation>
    <scope>NUCLEOTIDE SEQUENCE [LARGE SCALE GENOMIC DNA]</scope>
    <source>
        <strain evidence="2">DSM 17135 / JCM 12973 / M2</strain>
    </source>
</reference>
<protein>
    <submittedName>
        <fullName evidence="1">Uncharacterized protein</fullName>
    </submittedName>
</protein>
<sequence>MQDITKTFTIQWVGPFKNIQQMKSYLEDNSTCDKSLFNFYYFSGNKKGKGHSTLKIYTYFGIHKKADGIEKRLNNYHKHYNDFHENDNMRIWIGALGNEKDQKEENIEDAETLFISTYGKNIFTENEKKVKAIIRESICIVNLFYKTTEEPWIRKPVDILFMDDVLIHETEEKIKRTLVAKLKSVRW</sequence>
<evidence type="ECO:0000313" key="1">
    <source>
        <dbReference type="EMBL" id="EDY96599.1"/>
    </source>
</evidence>
<reference evidence="1 2" key="1">
    <citation type="submission" date="2008-08" db="EMBL/GenBank/DDBJ databases">
        <title>Draft genome sequence of Bacteroides plebeius (DSM 17135).</title>
        <authorList>
            <person name="Sudarsanam P."/>
            <person name="Ley R."/>
            <person name="Guruge J."/>
            <person name="Turnbaugh P.J."/>
            <person name="Mahowald M."/>
            <person name="Liep D."/>
            <person name="Gordon J."/>
        </authorList>
    </citation>
    <scope>NUCLEOTIDE SEQUENCE [LARGE SCALE GENOMIC DNA]</scope>
    <source>
        <strain evidence="2">DSM 17135 / JCM 12973 / M2</strain>
    </source>
</reference>
<accession>B5CWF2</accession>